<dbReference type="Proteomes" id="UP000007014">
    <property type="component" value="Chromosome 19"/>
</dbReference>
<name>M1V798_CYAM1</name>
<dbReference type="GO" id="GO:0005524">
    <property type="term" value="F:ATP binding"/>
    <property type="evidence" value="ECO:0007669"/>
    <property type="project" value="UniProtKB-KW"/>
</dbReference>
<keyword evidence="3 9" id="KW-0436">Ligase</keyword>
<dbReference type="Pfam" id="PF03950">
    <property type="entry name" value="tRNA-synt_1c_C"/>
    <property type="match status" value="1"/>
</dbReference>
<feature type="compositionally biased region" description="Polar residues" evidence="10">
    <location>
        <begin position="305"/>
        <end position="317"/>
    </location>
</feature>
<dbReference type="OMA" id="FAWRIMG"/>
<dbReference type="Pfam" id="PF04558">
    <property type="entry name" value="tRNA_synt_1c_R1"/>
    <property type="match status" value="1"/>
</dbReference>
<organism evidence="15 16">
    <name type="scientific">Cyanidioschyzon merolae (strain NIES-3377 / 10D)</name>
    <name type="common">Unicellular red alga</name>
    <dbReference type="NCBI Taxonomy" id="280699"/>
    <lineage>
        <taxon>Eukaryota</taxon>
        <taxon>Rhodophyta</taxon>
        <taxon>Bangiophyceae</taxon>
        <taxon>Cyanidiales</taxon>
        <taxon>Cyanidiaceae</taxon>
        <taxon>Cyanidioschyzon</taxon>
    </lineage>
</organism>
<dbReference type="InterPro" id="IPR004514">
    <property type="entry name" value="Gln-tRNA-synth"/>
</dbReference>
<dbReference type="PANTHER" id="PTHR43097:SF4">
    <property type="entry name" value="GLUTAMINE--TRNA LIGASE"/>
    <property type="match status" value="1"/>
</dbReference>
<evidence type="ECO:0000313" key="16">
    <source>
        <dbReference type="Proteomes" id="UP000007014"/>
    </source>
</evidence>
<evidence type="ECO:0000256" key="1">
    <source>
        <dbReference type="ARBA" id="ARBA00005594"/>
    </source>
</evidence>
<dbReference type="InterPro" id="IPR007639">
    <property type="entry name" value="Gln-tRNA-synth_Ib_RNA-bd_N"/>
</dbReference>
<reference evidence="15 16" key="2">
    <citation type="journal article" date="2007" name="BMC Biol.">
        <title>A 100%-complete sequence reveals unusually simple genomic features in the hot-spring red alga Cyanidioschyzon merolae.</title>
        <authorList>
            <person name="Nozaki H."/>
            <person name="Takano H."/>
            <person name="Misumi O."/>
            <person name="Terasawa K."/>
            <person name="Matsuzaki M."/>
            <person name="Maruyama S."/>
            <person name="Nishida K."/>
            <person name="Yagisawa F."/>
            <person name="Yoshida Y."/>
            <person name="Fujiwara T."/>
            <person name="Takio S."/>
            <person name="Tamura K."/>
            <person name="Chung S.J."/>
            <person name="Nakamura S."/>
            <person name="Kuroiwa H."/>
            <person name="Tanaka K."/>
            <person name="Sato N."/>
            <person name="Kuroiwa T."/>
        </authorList>
    </citation>
    <scope>NUCLEOTIDE SEQUENCE [LARGE SCALE GENOMIC DNA]</scope>
    <source>
        <strain evidence="15 16">10D</strain>
    </source>
</reference>
<feature type="domain" description="tRNA synthetases class I (E and Q) anti-codon binding" evidence="14">
    <location>
        <begin position="807"/>
        <end position="887"/>
    </location>
</feature>
<dbReference type="GeneID" id="16997184"/>
<dbReference type="Gene3D" id="1.10.8.1290">
    <property type="entry name" value="Glutaminyl-tRNA synthetase, non-specific RNA binding region part 1, domain 1"/>
    <property type="match status" value="1"/>
</dbReference>
<dbReference type="AlphaFoldDB" id="M1V798"/>
<evidence type="ECO:0000256" key="10">
    <source>
        <dbReference type="SAM" id="MobiDB-lite"/>
    </source>
</evidence>
<evidence type="ECO:0000259" key="11">
    <source>
        <dbReference type="Pfam" id="PF00749"/>
    </source>
</evidence>
<dbReference type="EMBL" id="AP006501">
    <property type="protein sequence ID" value="BAM82880.1"/>
    <property type="molecule type" value="Genomic_DNA"/>
</dbReference>
<dbReference type="InterPro" id="IPR049437">
    <property type="entry name" value="tRNA-synt_1c_C2"/>
</dbReference>
<feature type="domain" description="Glutamyl/glutaminyl-tRNA synthetase class Ib anti-codon binding" evidence="12">
    <location>
        <begin position="685"/>
        <end position="768"/>
    </location>
</feature>
<keyword evidence="6 9" id="KW-0648">Protein biosynthesis</keyword>
<dbReference type="PANTHER" id="PTHR43097">
    <property type="entry name" value="GLUTAMINE-TRNA LIGASE"/>
    <property type="match status" value="1"/>
</dbReference>
<dbReference type="InterPro" id="IPR020058">
    <property type="entry name" value="Glu/Gln-tRNA-synth_Ib_cat-dom"/>
</dbReference>
<reference evidence="15 16" key="1">
    <citation type="journal article" date="2004" name="Nature">
        <title>Genome sequence of the ultrasmall unicellular red alga Cyanidioschyzon merolae 10D.</title>
        <authorList>
            <person name="Matsuzaki M."/>
            <person name="Misumi O."/>
            <person name="Shin-i T."/>
            <person name="Maruyama S."/>
            <person name="Takahara M."/>
            <person name="Miyagishima S."/>
            <person name="Mori T."/>
            <person name="Nishida K."/>
            <person name="Yagisawa F."/>
            <person name="Nishida K."/>
            <person name="Yoshida Y."/>
            <person name="Nishimura Y."/>
            <person name="Nakao S."/>
            <person name="Kobayashi T."/>
            <person name="Momoyama Y."/>
            <person name="Higashiyama T."/>
            <person name="Minoda A."/>
            <person name="Sano M."/>
            <person name="Nomoto H."/>
            <person name="Oishi K."/>
            <person name="Hayashi H."/>
            <person name="Ohta F."/>
            <person name="Nishizaka S."/>
            <person name="Haga S."/>
            <person name="Miura S."/>
            <person name="Morishita T."/>
            <person name="Kabeya Y."/>
            <person name="Terasawa K."/>
            <person name="Suzuki Y."/>
            <person name="Ishii Y."/>
            <person name="Asakawa S."/>
            <person name="Takano H."/>
            <person name="Ohta N."/>
            <person name="Kuroiwa H."/>
            <person name="Tanaka K."/>
            <person name="Shimizu N."/>
            <person name="Sugano S."/>
            <person name="Sato N."/>
            <person name="Nozaki H."/>
            <person name="Ogasawara N."/>
            <person name="Kohara Y."/>
            <person name="Kuroiwa T."/>
        </authorList>
    </citation>
    <scope>NUCLEOTIDE SEQUENCE [LARGE SCALE GENOMIC DNA]</scope>
    <source>
        <strain evidence="15 16">10D</strain>
    </source>
</reference>
<gene>
    <name evidence="15" type="ORF">CYME_CMS289C</name>
</gene>
<dbReference type="Gene3D" id="2.40.240.10">
    <property type="entry name" value="Ribosomal Protein L25, Chain P"/>
    <property type="match status" value="2"/>
</dbReference>
<feature type="compositionally biased region" description="Low complexity" evidence="10">
    <location>
        <begin position="274"/>
        <end position="288"/>
    </location>
</feature>
<dbReference type="Pfam" id="PF20974">
    <property type="entry name" value="tRNA-synt_1c_C2"/>
    <property type="match status" value="1"/>
</dbReference>
<feature type="region of interest" description="Disordered" evidence="10">
    <location>
        <begin position="274"/>
        <end position="331"/>
    </location>
</feature>
<dbReference type="InterPro" id="IPR011035">
    <property type="entry name" value="Ribosomal_bL25/Gln-tRNA_synth"/>
</dbReference>
<protein>
    <recommendedName>
        <fullName evidence="2">glutamine--tRNA ligase</fullName>
        <ecNumber evidence="2">6.1.1.18</ecNumber>
    </recommendedName>
</protein>
<sequence length="915" mass="102607">MHCTRVHTPGSQRSRKPDIEAPGQQRPAGAIFPRLAFRRRLRTALPLAPVVLCRGCVAAALVVMETNAVAAAASGDDGLLDQLRALGLEDRNLRAVARSAKVQAALTEAVQVAKRSALESTADRLPEEQALTPQKASLLYVAVSKLPTKLRCFRELIFEAIGDGRIDNTAKLEAAFAYLEALLESAPGTAAEGKVDRDDFNAAVGAGVVVDDSTLSAAVDEEIRTIMDDLLVRGYKYPLGPIIAGVQRRVRFVEGRRIKEAVDAKLFALLGPRSSEAGAGSRASTTTSKEAADRPSDDRCKTNRRMLNTATSASSAPKTKDGHAGIGSGSAIDNETDAQLAENPFAALPAYFDARSLDSMRNTPELLALQRANTDGCSVVTRFPPEPNAHLHCGHTKAMLLDFGYAMRNGGRCILRFDDTNPDTEEQAFIDSIIETVQWMGYQPYQITYSSDYFDRLHELAVELIRRGKAYVCHQRPEEMARDREEKRPSPWRNRSVEENLDCFERMRLGLYDEGAAVLRMKIDMQHPNPVMRDPVAYRIKYAAHPHVGDRWCIYPSYDFTHCLVDSLEWITHSMCTLEFEIRRDSYYWLLEALDMYRPFVFEFSRLNLSHTVLSKRKLTQIIERGLVRGWDDPRMPTLIGMRRRGYTPVAINHFVASVGFSRAENNVHLRKLEACVRQYMDQHAPRRMVVLEPLPVLLKNFAQALSAAEAVTVQVPNHPKRPELGTRTLEFTPMIYLERTDFRLQDAKDYYGLAPGKAALLRHTGFAIRVLAALTAQHAPATSDDQVQLLHAEILTQLPQPRPKGVLHWVSEKSMPCECRLYEPLFCVEDPLQAAAEQNLSERDGWLTFFNPKSERILQQARCESADDWQPGAIFQFERVGFYCVDPDSQLEASPPHLVFNRTVTLRESFPKFA</sequence>
<dbReference type="GO" id="GO:0006425">
    <property type="term" value="P:glutaminyl-tRNA aminoacylation"/>
    <property type="evidence" value="ECO:0007669"/>
    <property type="project" value="InterPro"/>
</dbReference>
<dbReference type="FunFam" id="3.40.50.620:FF:000037">
    <property type="entry name" value="Glutamine--tRNA ligase cytoplasmic"/>
    <property type="match status" value="1"/>
</dbReference>
<evidence type="ECO:0000256" key="4">
    <source>
        <dbReference type="ARBA" id="ARBA00022741"/>
    </source>
</evidence>
<dbReference type="Gene3D" id="1.10.10.2420">
    <property type="match status" value="1"/>
</dbReference>
<dbReference type="InterPro" id="IPR000924">
    <property type="entry name" value="Glu/Gln-tRNA-synth"/>
</dbReference>
<dbReference type="KEGG" id="cme:CYME_CMS289C"/>
<evidence type="ECO:0000259" key="13">
    <source>
        <dbReference type="Pfam" id="PF04558"/>
    </source>
</evidence>
<keyword evidence="7 9" id="KW-0030">Aminoacyl-tRNA synthetase</keyword>
<dbReference type="STRING" id="280699.M1V798"/>
<dbReference type="eggNOG" id="KOG1148">
    <property type="taxonomic scope" value="Eukaryota"/>
</dbReference>
<dbReference type="InterPro" id="IPR020056">
    <property type="entry name" value="Rbsml_bL25/Gln-tRNA_synth_N"/>
</dbReference>
<evidence type="ECO:0000259" key="12">
    <source>
        <dbReference type="Pfam" id="PF03950"/>
    </source>
</evidence>
<comment type="catalytic activity">
    <reaction evidence="8">
        <text>tRNA(Gln) + L-glutamine + ATP = L-glutaminyl-tRNA(Gln) + AMP + diphosphate</text>
        <dbReference type="Rhea" id="RHEA:20121"/>
        <dbReference type="Rhea" id="RHEA-COMP:9662"/>
        <dbReference type="Rhea" id="RHEA-COMP:9681"/>
        <dbReference type="ChEBI" id="CHEBI:30616"/>
        <dbReference type="ChEBI" id="CHEBI:33019"/>
        <dbReference type="ChEBI" id="CHEBI:58359"/>
        <dbReference type="ChEBI" id="CHEBI:78442"/>
        <dbReference type="ChEBI" id="CHEBI:78521"/>
        <dbReference type="ChEBI" id="CHEBI:456215"/>
        <dbReference type="EC" id="6.1.1.18"/>
    </reaction>
</comment>
<dbReference type="InterPro" id="IPR042559">
    <property type="entry name" value="Gln-tRNA-synth_Ib_RNA-bd_N_2"/>
</dbReference>
<evidence type="ECO:0000256" key="2">
    <source>
        <dbReference type="ARBA" id="ARBA00012836"/>
    </source>
</evidence>
<accession>M1V798</accession>
<dbReference type="GO" id="GO:0004819">
    <property type="term" value="F:glutamine-tRNA ligase activity"/>
    <property type="evidence" value="ECO:0007669"/>
    <property type="project" value="UniProtKB-EC"/>
</dbReference>
<dbReference type="NCBIfam" id="TIGR00440">
    <property type="entry name" value="glnS"/>
    <property type="match status" value="1"/>
</dbReference>
<evidence type="ECO:0000256" key="8">
    <source>
        <dbReference type="ARBA" id="ARBA00048270"/>
    </source>
</evidence>
<dbReference type="InterPro" id="IPR042558">
    <property type="entry name" value="Gln-tRNA-synth_Ib_RNA-bd_N_1"/>
</dbReference>
<comment type="similarity">
    <text evidence="1 9">Belongs to the class-I aminoacyl-tRNA synthetase family.</text>
</comment>
<evidence type="ECO:0000313" key="15">
    <source>
        <dbReference type="EMBL" id="BAM82880.1"/>
    </source>
</evidence>
<dbReference type="Gene3D" id="3.40.50.620">
    <property type="entry name" value="HUPs"/>
    <property type="match status" value="1"/>
</dbReference>
<feature type="region of interest" description="Disordered" evidence="10">
    <location>
        <begin position="1"/>
        <end position="26"/>
    </location>
</feature>
<evidence type="ECO:0000256" key="5">
    <source>
        <dbReference type="ARBA" id="ARBA00022840"/>
    </source>
</evidence>
<dbReference type="RefSeq" id="XP_005538916.1">
    <property type="nucleotide sequence ID" value="XM_005538859.1"/>
</dbReference>
<feature type="domain" description="Glutamyl/glutaminyl-tRNA synthetase class Ib catalytic" evidence="11">
    <location>
        <begin position="379"/>
        <end position="682"/>
    </location>
</feature>
<evidence type="ECO:0000259" key="14">
    <source>
        <dbReference type="Pfam" id="PF20974"/>
    </source>
</evidence>
<evidence type="ECO:0000256" key="7">
    <source>
        <dbReference type="ARBA" id="ARBA00023146"/>
    </source>
</evidence>
<dbReference type="PRINTS" id="PR00987">
    <property type="entry name" value="TRNASYNTHGLU"/>
</dbReference>
<dbReference type="InterPro" id="IPR020059">
    <property type="entry name" value="Glu/Gln-tRNA-synth_Ib_codon-bd"/>
</dbReference>
<proteinExistence type="inferred from homology"/>
<dbReference type="SUPFAM" id="SSF50715">
    <property type="entry name" value="Ribosomal protein L25-like"/>
    <property type="match status" value="1"/>
</dbReference>
<keyword evidence="4 9" id="KW-0547">Nucleotide-binding</keyword>
<keyword evidence="16" id="KW-1185">Reference proteome</keyword>
<dbReference type="OrthoDB" id="10250478at2759"/>
<feature type="domain" description="Glutaminyl-tRNA synthetase class Ib non-specific RNA-binding" evidence="13">
    <location>
        <begin position="79"/>
        <end position="252"/>
    </location>
</feature>
<dbReference type="SUPFAM" id="SSF52374">
    <property type="entry name" value="Nucleotidylyl transferase"/>
    <property type="match status" value="1"/>
</dbReference>
<evidence type="ECO:0000256" key="9">
    <source>
        <dbReference type="RuleBase" id="RU363037"/>
    </source>
</evidence>
<dbReference type="InterPro" id="IPR050132">
    <property type="entry name" value="Gln/Glu-tRNA_Ligase"/>
</dbReference>
<dbReference type="HOGENOM" id="CLU_001882_2_3_1"/>
<dbReference type="InterPro" id="IPR014729">
    <property type="entry name" value="Rossmann-like_a/b/a_fold"/>
</dbReference>
<dbReference type="Gramene" id="CMS289CT">
    <property type="protein sequence ID" value="CMS289CT"/>
    <property type="gene ID" value="CMS289C"/>
</dbReference>
<evidence type="ECO:0000256" key="6">
    <source>
        <dbReference type="ARBA" id="ARBA00022917"/>
    </source>
</evidence>
<dbReference type="Pfam" id="PF00749">
    <property type="entry name" value="tRNA-synt_1c"/>
    <property type="match status" value="1"/>
</dbReference>
<evidence type="ECO:0000256" key="3">
    <source>
        <dbReference type="ARBA" id="ARBA00022598"/>
    </source>
</evidence>
<feature type="compositionally biased region" description="Basic and acidic residues" evidence="10">
    <location>
        <begin position="290"/>
        <end position="301"/>
    </location>
</feature>
<dbReference type="EC" id="6.1.1.18" evidence="2"/>
<keyword evidence="5 9" id="KW-0067">ATP-binding</keyword>
<dbReference type="GO" id="GO:0005829">
    <property type="term" value="C:cytosol"/>
    <property type="evidence" value="ECO:0007669"/>
    <property type="project" value="TreeGrafter"/>
</dbReference>